<evidence type="ECO:0000256" key="12">
    <source>
        <dbReference type="ARBA" id="ARBA00071509"/>
    </source>
</evidence>
<dbReference type="InterPro" id="IPR022312">
    <property type="entry name" value="DNA_pol_X"/>
</dbReference>
<dbReference type="InParanoid" id="H2ZGS8"/>
<dbReference type="PRINTS" id="PR00871">
    <property type="entry name" value="DNAPOLXTDT"/>
</dbReference>
<dbReference type="Pfam" id="PF10391">
    <property type="entry name" value="DNA_pol_lambd_f"/>
    <property type="match status" value="1"/>
</dbReference>
<evidence type="ECO:0000256" key="3">
    <source>
        <dbReference type="ARBA" id="ARBA00008323"/>
    </source>
</evidence>
<dbReference type="InterPro" id="IPR037160">
    <property type="entry name" value="DNA_Pol_thumb_sf"/>
</dbReference>
<evidence type="ECO:0000313" key="18">
    <source>
        <dbReference type="Ensembl" id="ENSCSAVP00000016794.1"/>
    </source>
</evidence>
<dbReference type="InterPro" id="IPR001357">
    <property type="entry name" value="BRCT_dom"/>
</dbReference>
<dbReference type="GO" id="GO:0003887">
    <property type="term" value="F:DNA-directed DNA polymerase activity"/>
    <property type="evidence" value="ECO:0007669"/>
    <property type="project" value="UniProtKB-UniRule"/>
</dbReference>
<dbReference type="OMA" id="GKPCGHD"/>
<evidence type="ECO:0000256" key="6">
    <source>
        <dbReference type="ARBA" id="ARBA00022695"/>
    </source>
</evidence>
<dbReference type="Gene3D" id="3.40.50.10190">
    <property type="entry name" value="BRCT domain"/>
    <property type="match status" value="1"/>
</dbReference>
<feature type="domain" description="BRCT" evidence="17">
    <location>
        <begin position="1"/>
        <end position="96"/>
    </location>
</feature>
<dbReference type="Pfam" id="PF14792">
    <property type="entry name" value="DNA_pol_B_palm"/>
    <property type="match status" value="1"/>
</dbReference>
<keyword evidence="19" id="KW-1185">Reference proteome</keyword>
<organism evidence="18 19">
    <name type="scientific">Ciona savignyi</name>
    <name type="common">Pacific transparent sea squirt</name>
    <dbReference type="NCBI Taxonomy" id="51511"/>
    <lineage>
        <taxon>Eukaryota</taxon>
        <taxon>Metazoa</taxon>
        <taxon>Chordata</taxon>
        <taxon>Tunicata</taxon>
        <taxon>Ascidiacea</taxon>
        <taxon>Phlebobranchia</taxon>
        <taxon>Cionidae</taxon>
        <taxon>Ciona</taxon>
    </lineage>
</organism>
<dbReference type="GO" id="GO:0006303">
    <property type="term" value="P:double-strand break repair via nonhomologous end joining"/>
    <property type="evidence" value="ECO:0007669"/>
    <property type="project" value="TreeGrafter"/>
</dbReference>
<dbReference type="InterPro" id="IPR028207">
    <property type="entry name" value="DNA_pol_B_palm_palm"/>
</dbReference>
<evidence type="ECO:0000256" key="10">
    <source>
        <dbReference type="ARBA" id="ARBA00023242"/>
    </source>
</evidence>
<feature type="binding site" evidence="15">
    <location>
        <position position="331"/>
    </location>
    <ligand>
        <name>Mg(2+)</name>
        <dbReference type="ChEBI" id="CHEBI:18420"/>
    </ligand>
</feature>
<dbReference type="SMART" id="SM00483">
    <property type="entry name" value="POLXc"/>
    <property type="match status" value="1"/>
</dbReference>
<feature type="binding site" evidence="15">
    <location>
        <position position="417"/>
    </location>
    <ligand>
        <name>Mg(2+)</name>
        <dbReference type="ChEBI" id="CHEBI:18420"/>
    </ligand>
</feature>
<protein>
    <recommendedName>
        <fullName evidence="12">DNA-directed DNA/RNA polymerase mu</fullName>
    </recommendedName>
    <alternativeName>
        <fullName evidence="13">Terminal transferase</fullName>
    </alternativeName>
</protein>
<evidence type="ECO:0000256" key="8">
    <source>
        <dbReference type="ARBA" id="ARBA00022842"/>
    </source>
</evidence>
<feature type="binding site" evidence="15">
    <location>
        <position position="329"/>
    </location>
    <ligand>
        <name>Mg(2+)</name>
        <dbReference type="ChEBI" id="CHEBI:18420"/>
    </ligand>
</feature>
<accession>H2ZGS8</accession>
<evidence type="ECO:0000256" key="11">
    <source>
        <dbReference type="ARBA" id="ARBA00054461"/>
    </source>
</evidence>
<dbReference type="InterPro" id="IPR002054">
    <property type="entry name" value="DNA-dir_DNA_pol_X"/>
</dbReference>
<dbReference type="Gene3D" id="1.10.150.20">
    <property type="entry name" value="5' to 3' exonuclease, C-terminal subdomain"/>
    <property type="match status" value="1"/>
</dbReference>
<dbReference type="FunFam" id="1.10.150.110:FF:000003">
    <property type="entry name" value="DNA polymerase mu"/>
    <property type="match status" value="1"/>
</dbReference>
<evidence type="ECO:0000256" key="9">
    <source>
        <dbReference type="ARBA" id="ARBA00023172"/>
    </source>
</evidence>
<dbReference type="Proteomes" id="UP000007875">
    <property type="component" value="Unassembled WGS sequence"/>
</dbReference>
<keyword evidence="4" id="KW-0597">Phosphoprotein</keyword>
<dbReference type="PRINTS" id="PR00869">
    <property type="entry name" value="DNAPOLX"/>
</dbReference>
<dbReference type="InterPro" id="IPR027421">
    <property type="entry name" value="DNA_pol_lamdba_lyase_dom_sf"/>
</dbReference>
<keyword evidence="6 14" id="KW-0548">Nucleotidyltransferase</keyword>
<dbReference type="AlphaFoldDB" id="H2ZGS8"/>
<sequence length="493" mass="56338">MEIIYFVPRRMNKARIDHLTRIANKSGFFQVTTDIKKSNILVAQDSSGDEVLEFLTKNRTVALNDVTIESKSFRDVSWFINCMKEGYIVSVEDNQKLQFKHHLPASKQEDGPPSKKARIDKTTDRIPMYACQRSTPLQHHNKQFTDALEVLEEHALYRDDPNSEARALAFRRGSATLKSLPYKITHVGQLKNLPYIDSTNSSKAGHCKKIITEILEEGFSDEVEGVTNSEFFKSMKIFCGIFGVGPSTARKWFYDLNLRTLEDIKTKKLTLTKDQTLGLRYHEDLNKPLLLEEANHIAKLVRETCTALRSGCTVTVVGGFRRGKDKGHDLDLIISHPIEGNEEGMLAMVLEKLDEHFIYTEKKASNTKRQTSLESRSTMDHFEKCFSIFKYRHEGSAKQSQSNILHLEGTWAAKRVDLIVVPKSQFAFAVLGWTGTKHFEREIRRYVRSEKKLVLTSHGMYTLDTNESISADSEEEIFEKLGLNFLPPSERCC</sequence>
<evidence type="ECO:0000256" key="4">
    <source>
        <dbReference type="ARBA" id="ARBA00022553"/>
    </source>
</evidence>
<dbReference type="GO" id="GO:0005634">
    <property type="term" value="C:nucleus"/>
    <property type="evidence" value="ECO:0007669"/>
    <property type="project" value="UniProtKB-SubCell"/>
</dbReference>
<evidence type="ECO:0000256" key="13">
    <source>
        <dbReference type="ARBA" id="ARBA00078962"/>
    </source>
</evidence>
<comment type="function">
    <text evidence="11">Gap-filling polymerase involved in repair of DNA double-strand breaks by non-homologous end joining (NHEJ). Participates in immunoglobulin (Ig) light chain gene rearrangement in V(D)J recombination.</text>
</comment>
<dbReference type="InterPro" id="IPR036420">
    <property type="entry name" value="BRCT_dom_sf"/>
</dbReference>
<dbReference type="CDD" id="cd00141">
    <property type="entry name" value="NT_POLXc"/>
    <property type="match status" value="1"/>
</dbReference>
<dbReference type="PIRSF" id="PIRSF000817">
    <property type="entry name" value="DNA_NT"/>
    <property type="match status" value="1"/>
</dbReference>
<dbReference type="InterPro" id="IPR029398">
    <property type="entry name" value="PolB_thumb"/>
</dbReference>
<dbReference type="Gene3D" id="1.10.150.110">
    <property type="entry name" value="DNA polymerase beta, N-terminal domain-like"/>
    <property type="match status" value="1"/>
</dbReference>
<evidence type="ECO:0000256" key="15">
    <source>
        <dbReference type="PIRSR" id="PIRSR000817-1"/>
    </source>
</evidence>
<dbReference type="InterPro" id="IPR043519">
    <property type="entry name" value="NT_sf"/>
</dbReference>
<evidence type="ECO:0000256" key="2">
    <source>
        <dbReference type="ARBA" id="ARBA00004123"/>
    </source>
</evidence>
<dbReference type="SUPFAM" id="SSF81585">
    <property type="entry name" value="PsbU/PolX domain-like"/>
    <property type="match status" value="1"/>
</dbReference>
<dbReference type="GO" id="GO:0046872">
    <property type="term" value="F:metal ion binding"/>
    <property type="evidence" value="ECO:0007669"/>
    <property type="project" value="UniProtKB-UniRule"/>
</dbReference>
<comment type="cofactor">
    <cofactor evidence="1 15">
        <name>Mg(2+)</name>
        <dbReference type="ChEBI" id="CHEBI:18420"/>
    </cofactor>
</comment>
<dbReference type="SUPFAM" id="SSF47802">
    <property type="entry name" value="DNA polymerase beta, N-terminal domain-like"/>
    <property type="match status" value="1"/>
</dbReference>
<keyword evidence="7 14" id="KW-0479">Metal-binding</keyword>
<proteinExistence type="inferred from homology"/>
<evidence type="ECO:0000313" key="19">
    <source>
        <dbReference type="Proteomes" id="UP000007875"/>
    </source>
</evidence>
<reference evidence="18" key="3">
    <citation type="submission" date="2025-09" db="UniProtKB">
        <authorList>
            <consortium name="Ensembl"/>
        </authorList>
    </citation>
    <scope>IDENTIFICATION</scope>
</reference>
<dbReference type="FunFam" id="1.10.150.20:FF:000010">
    <property type="entry name" value="DNA polymerase lambda"/>
    <property type="match status" value="1"/>
</dbReference>
<keyword evidence="5 14" id="KW-0808">Transferase</keyword>
<reference evidence="18" key="2">
    <citation type="submission" date="2025-08" db="UniProtKB">
        <authorList>
            <consortium name="Ensembl"/>
        </authorList>
    </citation>
    <scope>IDENTIFICATION</scope>
</reference>
<evidence type="ECO:0000256" key="5">
    <source>
        <dbReference type="ARBA" id="ARBA00022679"/>
    </source>
</evidence>
<evidence type="ECO:0000256" key="14">
    <source>
        <dbReference type="PIRNR" id="PIRNR000817"/>
    </source>
</evidence>
<evidence type="ECO:0000256" key="1">
    <source>
        <dbReference type="ARBA" id="ARBA00001946"/>
    </source>
</evidence>
<dbReference type="Ensembl" id="ENSCSAVT00000016976.1">
    <property type="protein sequence ID" value="ENSCSAVP00000016794.1"/>
    <property type="gene ID" value="ENSCSAVG00000009879.1"/>
</dbReference>
<dbReference type="PROSITE" id="PS50172">
    <property type="entry name" value="BRCT"/>
    <property type="match status" value="1"/>
</dbReference>
<dbReference type="PROSITE" id="PS00522">
    <property type="entry name" value="DNA_POLYMERASE_X"/>
    <property type="match status" value="1"/>
</dbReference>
<feature type="active site" description="Nucleophile; Schiff-base intermediate with DNA; for 5'-dRP lyase activity" evidence="16">
    <location>
        <position position="203"/>
    </location>
</feature>
<dbReference type="SUPFAM" id="SSF81301">
    <property type="entry name" value="Nucleotidyltransferase"/>
    <property type="match status" value="1"/>
</dbReference>
<reference evidence="19" key="1">
    <citation type="submission" date="2003-08" db="EMBL/GenBank/DDBJ databases">
        <authorList>
            <person name="Birren B."/>
            <person name="Nusbaum C."/>
            <person name="Abebe A."/>
            <person name="Abouelleil A."/>
            <person name="Adekoya E."/>
            <person name="Ait-zahra M."/>
            <person name="Allen N."/>
            <person name="Allen T."/>
            <person name="An P."/>
            <person name="Anderson M."/>
            <person name="Anderson S."/>
            <person name="Arachchi H."/>
            <person name="Armbruster J."/>
            <person name="Bachantsang P."/>
            <person name="Baldwin J."/>
            <person name="Barry A."/>
            <person name="Bayul T."/>
            <person name="Blitshsteyn B."/>
            <person name="Bloom T."/>
            <person name="Blye J."/>
            <person name="Boguslavskiy L."/>
            <person name="Borowsky M."/>
            <person name="Boukhgalter B."/>
            <person name="Brunache A."/>
            <person name="Butler J."/>
            <person name="Calixte N."/>
            <person name="Calvo S."/>
            <person name="Camarata J."/>
            <person name="Campo K."/>
            <person name="Chang J."/>
            <person name="Cheshatsang Y."/>
            <person name="Citroen M."/>
            <person name="Collymore A."/>
            <person name="Considine T."/>
            <person name="Cook A."/>
            <person name="Cooke P."/>
            <person name="Corum B."/>
            <person name="Cuomo C."/>
            <person name="David R."/>
            <person name="Dawoe T."/>
            <person name="Degray S."/>
            <person name="Dodge S."/>
            <person name="Dooley K."/>
            <person name="Dorje P."/>
            <person name="Dorjee K."/>
            <person name="Dorris L."/>
            <person name="Duffey N."/>
            <person name="Dupes A."/>
            <person name="Elkins T."/>
            <person name="Engels R."/>
            <person name="Erickson J."/>
            <person name="Farina A."/>
            <person name="Faro S."/>
            <person name="Ferreira P."/>
            <person name="Fischer H."/>
            <person name="Fitzgerald M."/>
            <person name="Foley K."/>
            <person name="Gage D."/>
            <person name="Galagan J."/>
            <person name="Gearin G."/>
            <person name="Gnerre S."/>
            <person name="Gnirke A."/>
            <person name="Goyette A."/>
            <person name="Graham J."/>
            <person name="Grandbois E."/>
            <person name="Gyaltsen K."/>
            <person name="Hafez N."/>
            <person name="Hagopian D."/>
            <person name="Hagos B."/>
            <person name="Hall J."/>
            <person name="Hatcher B."/>
            <person name="Heller A."/>
            <person name="Higgins H."/>
            <person name="Honan T."/>
            <person name="Horn A."/>
            <person name="Houde N."/>
            <person name="Hughes L."/>
            <person name="Hulme W."/>
            <person name="Husby E."/>
            <person name="Iliev I."/>
            <person name="Jaffe D."/>
            <person name="Jones C."/>
            <person name="Kamal M."/>
            <person name="Kamat A."/>
            <person name="Kamvysselis M."/>
            <person name="Karlsson E."/>
            <person name="Kells C."/>
            <person name="Kieu A."/>
            <person name="Kisner P."/>
            <person name="Kodira C."/>
            <person name="Kulbokas E."/>
            <person name="Labutti K."/>
            <person name="Lama D."/>
            <person name="Landers T."/>
            <person name="Leger J."/>
            <person name="Levine S."/>
            <person name="Lewis D."/>
            <person name="Lewis T."/>
            <person name="Lindblad-toh K."/>
            <person name="Liu X."/>
            <person name="Lokyitsang T."/>
            <person name="Lokyitsang Y."/>
            <person name="Lucien O."/>
            <person name="Lui A."/>
            <person name="Ma L.J."/>
            <person name="Mabbitt R."/>
            <person name="Macdonald J."/>
            <person name="Maclean C."/>
            <person name="Major J."/>
            <person name="Manning J."/>
            <person name="Marabella R."/>
            <person name="Maru K."/>
            <person name="Matthews C."/>
            <person name="Mauceli E."/>
            <person name="Mccarthy M."/>
            <person name="Mcdonough S."/>
            <person name="Mcghee T."/>
            <person name="Meldrim J."/>
            <person name="Meneus L."/>
            <person name="Mesirov J."/>
            <person name="Mihalev A."/>
            <person name="Mihova T."/>
            <person name="Mikkelsen T."/>
            <person name="Mlenga V."/>
            <person name="Moru K."/>
            <person name="Mozes J."/>
            <person name="Mulrain L."/>
            <person name="Munson G."/>
            <person name="Naylor J."/>
            <person name="Newes C."/>
            <person name="Nguyen C."/>
            <person name="Nguyen N."/>
            <person name="Nguyen T."/>
            <person name="Nicol R."/>
            <person name="Nielsen C."/>
            <person name="Nizzari M."/>
            <person name="Norbu C."/>
            <person name="Norbu N."/>
            <person name="O'donnell P."/>
            <person name="Okoawo O."/>
            <person name="O'leary S."/>
            <person name="Omotosho B."/>
            <person name="O'neill K."/>
            <person name="Osman S."/>
            <person name="Parker S."/>
            <person name="Perrin D."/>
            <person name="Phunkhang P."/>
            <person name="Piqani B."/>
            <person name="Purcell S."/>
            <person name="Rachupka T."/>
            <person name="Ramasamy U."/>
            <person name="Rameau R."/>
            <person name="Ray V."/>
            <person name="Raymond C."/>
            <person name="Retta R."/>
            <person name="Richardson S."/>
            <person name="Rise C."/>
            <person name="Rodriguez J."/>
            <person name="Rogers J."/>
            <person name="Rogov P."/>
            <person name="Rutman M."/>
            <person name="Schupbach R."/>
            <person name="Seaman C."/>
            <person name="Settipalli S."/>
            <person name="Sharpe T."/>
            <person name="Sheridan J."/>
            <person name="Sherpa N."/>
            <person name="Shi J."/>
            <person name="Smirnov S."/>
            <person name="Smith C."/>
            <person name="Sougnez C."/>
            <person name="Spencer B."/>
            <person name="Stalker J."/>
            <person name="Stange-thomann N."/>
            <person name="Stavropoulos S."/>
            <person name="Stetson K."/>
            <person name="Stone C."/>
            <person name="Stone S."/>
            <person name="Stubbs M."/>
            <person name="Talamas J."/>
            <person name="Tchuinga P."/>
            <person name="Tenzing P."/>
            <person name="Tesfaye S."/>
            <person name="Theodore J."/>
            <person name="Thoulutsang Y."/>
            <person name="Topham K."/>
            <person name="Towey S."/>
            <person name="Tsamla T."/>
            <person name="Tsomo N."/>
            <person name="Vallee D."/>
            <person name="Vassiliev H."/>
            <person name="Venkataraman V."/>
            <person name="Vinson J."/>
            <person name="Vo A."/>
            <person name="Wade C."/>
            <person name="Wang S."/>
            <person name="Wangchuk T."/>
            <person name="Wangdi T."/>
            <person name="Whittaker C."/>
            <person name="Wilkinson J."/>
            <person name="Wu Y."/>
            <person name="Wyman D."/>
            <person name="Yadav S."/>
            <person name="Yang S."/>
            <person name="Yang X."/>
            <person name="Yeager S."/>
            <person name="Yee E."/>
            <person name="Young G."/>
            <person name="Zainoun J."/>
            <person name="Zembeck L."/>
            <person name="Zimmer A."/>
            <person name="Zody M."/>
            <person name="Lander E."/>
        </authorList>
    </citation>
    <scope>NUCLEOTIDE SEQUENCE [LARGE SCALE GENOMIC DNA]</scope>
</reference>
<dbReference type="Gene3D" id="3.30.210.10">
    <property type="entry name" value="DNA polymerase, thumb domain"/>
    <property type="match status" value="1"/>
</dbReference>
<dbReference type="eggNOG" id="KOG2534">
    <property type="taxonomic scope" value="Eukaryota"/>
</dbReference>
<evidence type="ECO:0000256" key="7">
    <source>
        <dbReference type="ARBA" id="ARBA00022723"/>
    </source>
</evidence>
<evidence type="ECO:0000256" key="16">
    <source>
        <dbReference type="PIRSR" id="PIRSR622312-50"/>
    </source>
</evidence>
<dbReference type="InterPro" id="IPR019843">
    <property type="entry name" value="DNA_pol-X_BS"/>
</dbReference>
<dbReference type="PANTHER" id="PTHR11276">
    <property type="entry name" value="DNA POLYMERASE TYPE-X FAMILY MEMBER"/>
    <property type="match status" value="1"/>
</dbReference>
<dbReference type="InterPro" id="IPR001726">
    <property type="entry name" value="TdT/Mu"/>
</dbReference>
<name>H2ZGS8_CIOSA</name>
<dbReference type="Pfam" id="PF14791">
    <property type="entry name" value="DNA_pol_B_thumb"/>
    <property type="match status" value="1"/>
</dbReference>
<dbReference type="GO" id="GO:0006310">
    <property type="term" value="P:DNA recombination"/>
    <property type="evidence" value="ECO:0007669"/>
    <property type="project" value="UniProtKB-KW"/>
</dbReference>
<keyword evidence="10 14" id="KW-0539">Nucleus</keyword>
<keyword evidence="8 14" id="KW-0460">Magnesium</keyword>
<dbReference type="STRING" id="51511.ENSCSAVP00000016794"/>
<evidence type="ECO:0000259" key="17">
    <source>
        <dbReference type="PROSITE" id="PS50172"/>
    </source>
</evidence>
<dbReference type="GO" id="GO:0003677">
    <property type="term" value="F:DNA binding"/>
    <property type="evidence" value="ECO:0007669"/>
    <property type="project" value="UniProtKB-UniRule"/>
</dbReference>
<dbReference type="InterPro" id="IPR010996">
    <property type="entry name" value="HHH_MUS81"/>
</dbReference>
<dbReference type="Gene3D" id="3.30.460.10">
    <property type="entry name" value="Beta Polymerase, domain 2"/>
    <property type="match status" value="1"/>
</dbReference>
<comment type="similarity">
    <text evidence="3 14">Belongs to the DNA polymerase type-X family.</text>
</comment>
<dbReference type="FunFam" id="3.30.210.10:FF:000004">
    <property type="entry name" value="DNA-directed DNA/RNA polymerase mu"/>
    <property type="match status" value="1"/>
</dbReference>
<dbReference type="HOGENOM" id="CLU_008698_0_0_1"/>
<dbReference type="PANTHER" id="PTHR11276:SF40">
    <property type="entry name" value="BRCT DOMAIN-CONTAINING PROTEIN"/>
    <property type="match status" value="1"/>
</dbReference>
<dbReference type="GeneTree" id="ENSGT00940000158490"/>
<dbReference type="InterPro" id="IPR018944">
    <property type="entry name" value="DNA_pol_lambd_fingers_domain"/>
</dbReference>
<dbReference type="Pfam" id="PF14716">
    <property type="entry name" value="HHH_8"/>
    <property type="match status" value="1"/>
</dbReference>
<keyword evidence="9" id="KW-0233">DNA recombination</keyword>
<comment type="subcellular location">
    <subcellularLocation>
        <location evidence="2 14">Nucleus</location>
    </subcellularLocation>
</comment>